<dbReference type="Proteomes" id="UP000032352">
    <property type="component" value="Chromosome"/>
</dbReference>
<protein>
    <submittedName>
        <fullName evidence="1">Toxin-activating lysine-acyltransferase</fullName>
    </submittedName>
</protein>
<reference evidence="1 2" key="2">
    <citation type="journal article" date="2022" name="Mar. Drugs">
        <title>Bioassay-Guided Fractionation Leads to the Detection of Cholic Acid Generated by the Rare Thalassomonas sp.</title>
        <authorList>
            <person name="Pheiffer F."/>
            <person name="Schneider Y.K."/>
            <person name="Hansen E.H."/>
            <person name="Andersen J.H."/>
            <person name="Isaksson J."/>
            <person name="Busche T."/>
            <person name="R C."/>
            <person name="Kalinowski J."/>
            <person name="Zyl L.V."/>
            <person name="Trindade M."/>
        </authorList>
    </citation>
    <scope>NUCLEOTIDE SEQUENCE [LARGE SCALE GENOMIC DNA]</scope>
    <source>
        <strain evidence="1 2">XOM25</strain>
    </source>
</reference>
<name>A0AAE9Z353_9GAMM</name>
<dbReference type="KEGG" id="tvd:SG34_001850"/>
<proteinExistence type="predicted"/>
<accession>A0AAE9Z353</accession>
<gene>
    <name evidence="1" type="ORF">SG34_001850</name>
</gene>
<dbReference type="AlphaFoldDB" id="A0AAE9Z353"/>
<dbReference type="RefSeq" id="WP_152647433.1">
    <property type="nucleotide sequence ID" value="NZ_CP059733.1"/>
</dbReference>
<keyword evidence="2" id="KW-1185">Reference proteome</keyword>
<dbReference type="EMBL" id="CP059733">
    <property type="protein sequence ID" value="WDE05703.1"/>
    <property type="molecule type" value="Genomic_DNA"/>
</dbReference>
<evidence type="ECO:0000313" key="2">
    <source>
        <dbReference type="Proteomes" id="UP000032352"/>
    </source>
</evidence>
<evidence type="ECO:0000313" key="1">
    <source>
        <dbReference type="EMBL" id="WDE05703.1"/>
    </source>
</evidence>
<reference evidence="1 2" key="1">
    <citation type="journal article" date="2015" name="Genome Announc.">
        <title>Draft Genome Sequences of Marine Isolates of Thalassomonas viridans and Thalassomonas actiniarum.</title>
        <authorList>
            <person name="Olonade I."/>
            <person name="van Zyl L.J."/>
            <person name="Trindade M."/>
        </authorList>
    </citation>
    <scope>NUCLEOTIDE SEQUENCE [LARGE SCALE GENOMIC DNA]</scope>
    <source>
        <strain evidence="1 2">XOM25</strain>
    </source>
</reference>
<organism evidence="1 2">
    <name type="scientific">Thalassomonas viridans</name>
    <dbReference type="NCBI Taxonomy" id="137584"/>
    <lineage>
        <taxon>Bacteria</taxon>
        <taxon>Pseudomonadati</taxon>
        <taxon>Pseudomonadota</taxon>
        <taxon>Gammaproteobacteria</taxon>
        <taxon>Alteromonadales</taxon>
        <taxon>Colwelliaceae</taxon>
        <taxon>Thalassomonas</taxon>
    </lineage>
</organism>
<sequence length="140" mass="16580">MMSNEQQDSILAEVMRFRAGLNLPASPDTFRLIDYSISQGTCHVLHDKTTNLVMAYVIWANVIEETWHRYLEHDVKPIYQHEWQEGDIGMILDVVVNPVYKLNMLEKLPEFLYDSRFVYKRKSRPYPLMSLLKKYKAIKL</sequence>